<dbReference type="EMBL" id="LDXT01000092">
    <property type="protein sequence ID" value="KRT54283.1"/>
    <property type="molecule type" value="Genomic_DNA"/>
</dbReference>
<evidence type="ECO:0000313" key="1">
    <source>
        <dbReference type="EMBL" id="KRT54283.1"/>
    </source>
</evidence>
<dbReference type="CDD" id="cd09727">
    <property type="entry name" value="Cas6_I-E"/>
    <property type="match status" value="1"/>
</dbReference>
<dbReference type="SUPFAM" id="SSF117987">
    <property type="entry name" value="CRISPR-associated protein"/>
    <property type="match status" value="2"/>
</dbReference>
<reference evidence="3 4" key="1">
    <citation type="submission" date="2015-11" db="EMBL/GenBank/DDBJ databases">
        <title>The genome of Candidatus Endoriftia persephone in Ridgeia piscesae and population structure of the North Eastern Pacific vestimentiferan symbionts.</title>
        <authorList>
            <person name="Perez M."/>
            <person name="Juniper K.S."/>
        </authorList>
    </citation>
    <scope>NUCLEOTIDE SEQUENCE [LARGE SCALE GENOMIC DNA]</scope>
    <source>
        <strain evidence="2">Ind10</strain>
        <strain evidence="1">Ind11</strain>
    </source>
</reference>
<comment type="caution">
    <text evidence="2">The sequence shown here is derived from an EMBL/GenBank/DDBJ whole genome shotgun (WGS) entry which is preliminary data.</text>
</comment>
<sequence>MFISQIRLRPDTAPMHLAQQFDNSSTYREHQLIWQLFPRDPNAERDFLFRAEKRNGTQRYLLLSQRQPEADPAIWQIETKTYRPRLHSGQRLAFQLRANPVVTRKNAQGRSSRHDIVMDAKKQIGWSTLPTAERPHLPTLIQQAGERWLAERLARHGANLEAVRVDGYQPQNSHKKGAKKPITHSSLDFEGTLQVEDPEPFTQLLYTGLGPAKAFGCGLLLVRRL</sequence>
<evidence type="ECO:0000313" key="3">
    <source>
        <dbReference type="Proteomes" id="UP000051276"/>
    </source>
</evidence>
<gene>
    <name evidence="1" type="ORF">Ga0074115_10444</name>
    <name evidence="2" type="ORF">Ga0076813_159815</name>
</gene>
<dbReference type="Proteomes" id="UP000051634">
    <property type="component" value="Unassembled WGS sequence"/>
</dbReference>
<dbReference type="EMBL" id="LMXI01000096">
    <property type="protein sequence ID" value="KRT59760.1"/>
    <property type="molecule type" value="Genomic_DNA"/>
</dbReference>
<dbReference type="AlphaFoldDB" id="A0A0T5ZA74"/>
<dbReference type="Proteomes" id="UP000051276">
    <property type="component" value="Unassembled WGS sequence"/>
</dbReference>
<organism evidence="2 3">
    <name type="scientific">endosymbiont of Ridgeia piscesae</name>
    <dbReference type="NCBI Taxonomy" id="54398"/>
    <lineage>
        <taxon>Bacteria</taxon>
        <taxon>Pseudomonadati</taxon>
        <taxon>Pseudomonadota</taxon>
        <taxon>Gammaproteobacteria</taxon>
        <taxon>sulfur-oxidizing symbionts</taxon>
    </lineage>
</organism>
<dbReference type="InterPro" id="IPR010179">
    <property type="entry name" value="CRISPR-assoc_prot_Cse3"/>
</dbReference>
<dbReference type="NCBIfam" id="TIGR01907">
    <property type="entry name" value="casE_Cse3"/>
    <property type="match status" value="1"/>
</dbReference>
<keyword evidence="4" id="KW-1185">Reference proteome</keyword>
<protein>
    <submittedName>
        <fullName evidence="2">CRISPR system Cascade subunit CasE</fullName>
    </submittedName>
    <submittedName>
        <fullName evidence="1">CRISPR-associated protein Cas6/Cse3/CasE, subtype I-E</fullName>
    </submittedName>
</protein>
<evidence type="ECO:0000313" key="4">
    <source>
        <dbReference type="Proteomes" id="UP000051634"/>
    </source>
</evidence>
<dbReference type="Gene3D" id="3.30.70.1210">
    <property type="entry name" value="Crispr-associated protein, domain 2"/>
    <property type="match status" value="1"/>
</dbReference>
<evidence type="ECO:0000313" key="2">
    <source>
        <dbReference type="EMBL" id="KRT59760.1"/>
    </source>
</evidence>
<dbReference type="SMART" id="SM01101">
    <property type="entry name" value="CRISPR_assoc"/>
    <property type="match status" value="1"/>
</dbReference>
<dbReference type="Pfam" id="PF08798">
    <property type="entry name" value="CRISPR_assoc"/>
    <property type="match status" value="1"/>
</dbReference>
<dbReference type="OrthoDB" id="9795689at2"/>
<dbReference type="RefSeq" id="WP_057956488.1">
    <property type="nucleotide sequence ID" value="NZ_KQ556932.1"/>
</dbReference>
<dbReference type="PATRIC" id="fig|54398.3.peg.904"/>
<accession>A0A0T5ZA74</accession>
<name>A0A0T5ZA74_9GAMM</name>
<dbReference type="STRING" id="54398.Ga0074115_10444"/>
<proteinExistence type="predicted"/>
<dbReference type="Gene3D" id="3.30.70.1200">
    <property type="entry name" value="Crispr-associated protein, domain 1"/>
    <property type="match status" value="1"/>
</dbReference>